<dbReference type="InterPro" id="IPR011545">
    <property type="entry name" value="DEAD/DEAH_box_helicase_dom"/>
</dbReference>
<accession>A0AB38QWT5</accession>
<protein>
    <recommendedName>
        <fullName evidence="1">DEAD/DEAH-box helicase domain-containing protein</fullName>
    </recommendedName>
</protein>
<dbReference type="GO" id="GO:0003676">
    <property type="term" value="F:nucleic acid binding"/>
    <property type="evidence" value="ECO:0007669"/>
    <property type="project" value="InterPro"/>
</dbReference>
<evidence type="ECO:0000313" key="2">
    <source>
        <dbReference type="EMBL" id="UOE75843.1"/>
    </source>
</evidence>
<dbReference type="EMBL" id="CP063414">
    <property type="protein sequence ID" value="UOE75843.1"/>
    <property type="molecule type" value="Genomic_DNA"/>
</dbReference>
<proteinExistence type="predicted"/>
<dbReference type="Pfam" id="PF00270">
    <property type="entry name" value="DEAD"/>
    <property type="match status" value="1"/>
</dbReference>
<name>A0AB38QWT5_PARTM</name>
<dbReference type="RefSeq" id="WP_256833268.1">
    <property type="nucleotide sequence ID" value="NZ_CP063414.1"/>
</dbReference>
<dbReference type="SUPFAM" id="SSF52540">
    <property type="entry name" value="P-loop containing nucleoside triphosphate hydrolases"/>
    <property type="match status" value="1"/>
</dbReference>
<dbReference type="Proteomes" id="UP001058458">
    <property type="component" value="Chromosome"/>
</dbReference>
<dbReference type="InterPro" id="IPR027417">
    <property type="entry name" value="P-loop_NTPase"/>
</dbReference>
<reference evidence="2" key="1">
    <citation type="submission" date="2020-10" db="EMBL/GenBank/DDBJ databases">
        <authorList>
            <person name="Delgado J.A."/>
            <person name="Gonzalez J.M."/>
        </authorList>
    </citation>
    <scope>NUCLEOTIDE SEQUENCE</scope>
    <source>
        <strain evidence="2">23.6</strain>
    </source>
</reference>
<organism evidence="2 3">
    <name type="scientific">Parageobacillus thermoglucosidasius</name>
    <name type="common">Geobacillus thermoglucosidasius</name>
    <dbReference type="NCBI Taxonomy" id="1426"/>
    <lineage>
        <taxon>Bacteria</taxon>
        <taxon>Bacillati</taxon>
        <taxon>Bacillota</taxon>
        <taxon>Bacilli</taxon>
        <taxon>Bacillales</taxon>
        <taxon>Anoxybacillaceae</taxon>
        <taxon>Parageobacillus</taxon>
    </lineage>
</organism>
<gene>
    <name evidence="2" type="ORF">IMI45_16350</name>
</gene>
<evidence type="ECO:0000259" key="1">
    <source>
        <dbReference type="Pfam" id="PF00270"/>
    </source>
</evidence>
<dbReference type="AlphaFoldDB" id="A0AB38QWT5"/>
<evidence type="ECO:0000313" key="3">
    <source>
        <dbReference type="Proteomes" id="UP001058458"/>
    </source>
</evidence>
<dbReference type="GO" id="GO:0005524">
    <property type="term" value="F:ATP binding"/>
    <property type="evidence" value="ECO:0007669"/>
    <property type="project" value="InterPro"/>
</dbReference>
<sequence>MNLSYIKENIHKYLEESRFKNLHEQAFYEVLDILLKFVEEGSSAIKDKQGKLAWICDAVMGSGKTTAIEVLLKYLADNHRDIPLLLVFSERGLMKDIYDAIYAYGAKKGNYRLIEQVHTDNVNDVAHTLKRFQFVCITHQRFRDLTLGYGNWDEYRFYQVGFEAFPKKLDRLIIVDEMPILFDSCVFDISSKDNSVDWFDKLAEESDLTSSEKQFARTMIMLLMTYEMLESEGKRRFTKPLKEGINNSNIQQRFEEILKKINQKSNDFESLRKFKWFKQLLNHEKVGAIDRHSKGTSILCSRLIPYHEKGNIIILDGTAKWNNIIYDNHYEIKQVPNYHSYANRLIIHIKDINTSKEARASKKNDVHGKIASDLKKVREELNIDIFPLPSKSDIQAYIKNNVINNEQKKFYELQDDRDETLPINLLNTRGKNVLSDYNALALLNLPIRNPQYYKLIGIGLYGVDINLAQYETRQEQSSINWFQDEHIQKIYEDSLLADILQIIHRSNLRKINEQSTVHIFLYTHLTGWGTVLKEQLNLPDEAVTYDIVDDKYNFISKCNEYAQKAFDFLKKQADIFDNPSFSAKEITKDESFKNWLKYNWDDSFKTEKIKEIFDQYGIEILHEKKSNGKEWRKFRLKESVYDEIFGKVGE</sequence>
<dbReference type="Gene3D" id="3.40.50.300">
    <property type="entry name" value="P-loop containing nucleotide triphosphate hydrolases"/>
    <property type="match status" value="1"/>
</dbReference>
<feature type="domain" description="DEAD/DEAH-box helicase" evidence="1">
    <location>
        <begin position="53"/>
        <end position="178"/>
    </location>
</feature>